<feature type="region of interest" description="Disordered" evidence="1">
    <location>
        <begin position="1"/>
        <end position="20"/>
    </location>
</feature>
<comment type="caution">
    <text evidence="3">The sequence shown here is derived from an EMBL/GenBank/DDBJ whole genome shotgun (WGS) entry which is preliminary data.</text>
</comment>
<dbReference type="GO" id="GO:0016887">
    <property type="term" value="F:ATP hydrolysis activity"/>
    <property type="evidence" value="ECO:0007669"/>
    <property type="project" value="InterPro"/>
</dbReference>
<feature type="compositionally biased region" description="Basic and acidic residues" evidence="1">
    <location>
        <begin position="7"/>
        <end position="17"/>
    </location>
</feature>
<feature type="non-terminal residue" evidence="3">
    <location>
        <position position="245"/>
    </location>
</feature>
<dbReference type="Proteomes" id="UP000789706">
    <property type="component" value="Unassembled WGS sequence"/>
</dbReference>
<dbReference type="InterPro" id="IPR027417">
    <property type="entry name" value="P-loop_NTPase"/>
</dbReference>
<dbReference type="SMART" id="SM00382">
    <property type="entry name" value="AAA"/>
    <property type="match status" value="1"/>
</dbReference>
<dbReference type="InterPro" id="IPR003593">
    <property type="entry name" value="AAA+_ATPase"/>
</dbReference>
<dbReference type="EMBL" id="CAJVPK010004491">
    <property type="protein sequence ID" value="CAG8637103.1"/>
    <property type="molecule type" value="Genomic_DNA"/>
</dbReference>
<accession>A0A9N9GVC5</accession>
<dbReference type="GO" id="GO:0005524">
    <property type="term" value="F:ATP binding"/>
    <property type="evidence" value="ECO:0007669"/>
    <property type="project" value="InterPro"/>
</dbReference>
<dbReference type="SUPFAM" id="SSF52540">
    <property type="entry name" value="P-loop containing nucleoside triphosphate hydrolases"/>
    <property type="match status" value="1"/>
</dbReference>
<feature type="domain" description="AAA+ ATPase" evidence="2">
    <location>
        <begin position="15"/>
        <end position="170"/>
    </location>
</feature>
<gene>
    <name evidence="3" type="ORF">DEBURN_LOCUS11016</name>
</gene>
<keyword evidence="4" id="KW-1185">Reference proteome</keyword>
<name>A0A9N9GVC5_9GLOM</name>
<feature type="non-terminal residue" evidence="3">
    <location>
        <position position="1"/>
    </location>
</feature>
<dbReference type="OrthoDB" id="2446464at2759"/>
<proteinExistence type="predicted"/>
<evidence type="ECO:0000313" key="3">
    <source>
        <dbReference type="EMBL" id="CAG8637103.1"/>
    </source>
</evidence>
<dbReference type="InterPro" id="IPR003959">
    <property type="entry name" value="ATPase_AAA_core"/>
</dbReference>
<protein>
    <submittedName>
        <fullName evidence="3">5244_t:CDS:1</fullName>
    </submittedName>
</protein>
<dbReference type="Gene3D" id="3.40.50.300">
    <property type="entry name" value="P-loop containing nucleotide triphosphate hydrolases"/>
    <property type="match status" value="1"/>
</dbReference>
<evidence type="ECO:0000256" key="1">
    <source>
        <dbReference type="SAM" id="MobiDB-lite"/>
    </source>
</evidence>
<organism evidence="3 4">
    <name type="scientific">Diversispora eburnea</name>
    <dbReference type="NCBI Taxonomy" id="1213867"/>
    <lineage>
        <taxon>Eukaryota</taxon>
        <taxon>Fungi</taxon>
        <taxon>Fungi incertae sedis</taxon>
        <taxon>Mucoromycota</taxon>
        <taxon>Glomeromycotina</taxon>
        <taxon>Glomeromycetes</taxon>
        <taxon>Diversisporales</taxon>
        <taxon>Diversisporaceae</taxon>
        <taxon>Diversispora</taxon>
    </lineage>
</organism>
<evidence type="ECO:0000313" key="4">
    <source>
        <dbReference type="Proteomes" id="UP000789706"/>
    </source>
</evidence>
<evidence type="ECO:0000259" key="2">
    <source>
        <dbReference type="SMART" id="SM00382"/>
    </source>
</evidence>
<reference evidence="3" key="1">
    <citation type="submission" date="2021-06" db="EMBL/GenBank/DDBJ databases">
        <authorList>
            <person name="Kallberg Y."/>
            <person name="Tangrot J."/>
            <person name="Rosling A."/>
        </authorList>
    </citation>
    <scope>NUCLEOTIDE SEQUENCE</scope>
    <source>
        <strain evidence="3">AZ414A</strain>
    </source>
</reference>
<dbReference type="AlphaFoldDB" id="A0A9N9GVC5"/>
<dbReference type="Pfam" id="PF00004">
    <property type="entry name" value="AAA"/>
    <property type="match status" value="1"/>
</dbReference>
<sequence length="245" mass="28153">VVNPVRGEQDSKTEKDNNALLYGAGGTGKTSIVRKLAYYANLYPLIEIKGPALTPRKEDYSNGIDPLNKFIFTLCDIENNLEDNYNFARETNGEIRYILFVDEADNVCSNTALPTEYTKLIFLKSCMEGIKKEAQSQNLWVFATNYLHLIDKPVYRPGRLNTLNEEDNKKFITNSDTKEQLNEEKKKDDKGNEIVIKKGIQVGEMLEFFWRLFDSKQLPHFNGKFENPRKPTNEEVIPKITEAID</sequence>